<gene>
    <name evidence="2" type="ordered locus">LOC_Os11g06850</name>
</gene>
<protein>
    <submittedName>
        <fullName evidence="2">Uncharacterized protein</fullName>
    </submittedName>
</protein>
<accession>Q2RA19</accession>
<evidence type="ECO:0000256" key="1">
    <source>
        <dbReference type="SAM" id="MobiDB-lite"/>
    </source>
</evidence>
<organism evidence="2 3">
    <name type="scientific">Oryza sativa subsp. japonica</name>
    <name type="common">Rice</name>
    <dbReference type="NCBI Taxonomy" id="39947"/>
    <lineage>
        <taxon>Eukaryota</taxon>
        <taxon>Viridiplantae</taxon>
        <taxon>Streptophyta</taxon>
        <taxon>Embryophyta</taxon>
        <taxon>Tracheophyta</taxon>
        <taxon>Spermatophyta</taxon>
        <taxon>Magnoliopsida</taxon>
        <taxon>Liliopsida</taxon>
        <taxon>Poales</taxon>
        <taxon>Poaceae</taxon>
        <taxon>BOP clade</taxon>
        <taxon>Oryzoideae</taxon>
        <taxon>Oryzeae</taxon>
        <taxon>Oryzinae</taxon>
        <taxon>Oryza</taxon>
        <taxon>Oryza sativa</taxon>
    </lineage>
</organism>
<reference evidence="3" key="1">
    <citation type="journal article" date="2005" name="Nature">
        <title>The map-based sequence of the rice genome.</title>
        <authorList>
            <consortium name="International rice genome sequencing project (IRGSP)"/>
            <person name="Matsumoto T."/>
            <person name="Wu J."/>
            <person name="Kanamori H."/>
            <person name="Katayose Y."/>
            <person name="Fujisawa M."/>
            <person name="Namiki N."/>
            <person name="Mizuno H."/>
            <person name="Yamamoto K."/>
            <person name="Antonio B.A."/>
            <person name="Baba T."/>
            <person name="Sakata K."/>
            <person name="Nagamura Y."/>
            <person name="Aoki H."/>
            <person name="Arikawa K."/>
            <person name="Arita K."/>
            <person name="Bito T."/>
            <person name="Chiden Y."/>
            <person name="Fujitsuka N."/>
            <person name="Fukunaka R."/>
            <person name="Hamada M."/>
            <person name="Harada C."/>
            <person name="Hayashi A."/>
            <person name="Hijishita S."/>
            <person name="Honda M."/>
            <person name="Hosokawa S."/>
            <person name="Ichikawa Y."/>
            <person name="Idonuma A."/>
            <person name="Iijima M."/>
            <person name="Ikeda M."/>
            <person name="Ikeno M."/>
            <person name="Ito K."/>
            <person name="Ito S."/>
            <person name="Ito T."/>
            <person name="Ito Y."/>
            <person name="Ito Y."/>
            <person name="Iwabuchi A."/>
            <person name="Kamiya K."/>
            <person name="Karasawa W."/>
            <person name="Kurita K."/>
            <person name="Katagiri S."/>
            <person name="Kikuta A."/>
            <person name="Kobayashi H."/>
            <person name="Kobayashi N."/>
            <person name="Machita K."/>
            <person name="Maehara T."/>
            <person name="Masukawa M."/>
            <person name="Mizubayashi T."/>
            <person name="Mukai Y."/>
            <person name="Nagasaki H."/>
            <person name="Nagata Y."/>
            <person name="Naito S."/>
            <person name="Nakashima M."/>
            <person name="Nakama Y."/>
            <person name="Nakamichi Y."/>
            <person name="Nakamura M."/>
            <person name="Meguro A."/>
            <person name="Negishi M."/>
            <person name="Ohta I."/>
            <person name="Ohta T."/>
            <person name="Okamoto M."/>
            <person name="Ono N."/>
            <person name="Saji S."/>
            <person name="Sakaguchi M."/>
            <person name="Sakai K."/>
            <person name="Shibata M."/>
            <person name="Shimokawa T."/>
            <person name="Song J."/>
            <person name="Takazaki Y."/>
            <person name="Terasawa K."/>
            <person name="Tsugane M."/>
            <person name="Tsuji K."/>
            <person name="Ueda S."/>
            <person name="Waki K."/>
            <person name="Yamagata H."/>
            <person name="Yamamoto M."/>
            <person name="Yamamoto S."/>
            <person name="Yamane H."/>
            <person name="Yoshiki S."/>
            <person name="Yoshihara R."/>
            <person name="Yukawa K."/>
            <person name="Zhong H."/>
            <person name="Yano M."/>
            <person name="Yuan Q."/>
            <person name="Ouyang S."/>
            <person name="Liu J."/>
            <person name="Jones K.M."/>
            <person name="Gansberger K."/>
            <person name="Moffat K."/>
            <person name="Hill J."/>
            <person name="Bera J."/>
            <person name="Fadrosh D."/>
            <person name="Jin S."/>
            <person name="Johri S."/>
            <person name="Kim M."/>
            <person name="Overton L."/>
            <person name="Reardon M."/>
            <person name="Tsitrin T."/>
            <person name="Vuong H."/>
            <person name="Weaver B."/>
            <person name="Ciecko A."/>
            <person name="Tallon L."/>
            <person name="Jackson J."/>
            <person name="Pai G."/>
            <person name="Aken S.V."/>
            <person name="Utterback T."/>
            <person name="Reidmuller S."/>
            <person name="Feldblyum T."/>
            <person name="Hsiao J."/>
            <person name="Zismann V."/>
            <person name="Iobst S."/>
            <person name="de Vazeille A.R."/>
            <person name="Buell C.R."/>
            <person name="Ying K."/>
            <person name="Li Y."/>
            <person name="Lu T."/>
            <person name="Huang Y."/>
            <person name="Zhao Q."/>
            <person name="Feng Q."/>
            <person name="Zhang L."/>
            <person name="Zhu J."/>
            <person name="Weng Q."/>
            <person name="Mu J."/>
            <person name="Lu Y."/>
            <person name="Fan D."/>
            <person name="Liu Y."/>
            <person name="Guan J."/>
            <person name="Zhang Y."/>
            <person name="Yu S."/>
            <person name="Liu X."/>
            <person name="Zhang Y."/>
            <person name="Hong G."/>
            <person name="Han B."/>
            <person name="Choisne N."/>
            <person name="Demange N."/>
            <person name="Orjeda G."/>
            <person name="Samain S."/>
            <person name="Cattolico L."/>
            <person name="Pelletier E."/>
            <person name="Couloux A."/>
            <person name="Segurens B."/>
            <person name="Wincker P."/>
            <person name="D'Hont A."/>
            <person name="Scarpelli C."/>
            <person name="Weissenbach J."/>
            <person name="Salanoubat M."/>
            <person name="Quetier F."/>
            <person name="Yu Y."/>
            <person name="Kim H.R."/>
            <person name="Rambo T."/>
            <person name="Currie J."/>
            <person name="Collura K."/>
            <person name="Luo M."/>
            <person name="Yang T."/>
            <person name="Ammiraju J.S.S."/>
            <person name="Engler F."/>
            <person name="Soderlund C."/>
            <person name="Wing R.A."/>
            <person name="Palmer L.E."/>
            <person name="de la Bastide M."/>
            <person name="Spiegel L."/>
            <person name="Nascimento L."/>
            <person name="Zutavern T."/>
            <person name="O'Shaughnessy A."/>
            <person name="Dike S."/>
            <person name="Dedhia N."/>
            <person name="Preston R."/>
            <person name="Balija V."/>
            <person name="McCombie W.R."/>
            <person name="Chow T."/>
            <person name="Chen H."/>
            <person name="Chung M."/>
            <person name="Chen C."/>
            <person name="Shaw J."/>
            <person name="Wu H."/>
            <person name="Hsiao K."/>
            <person name="Chao Y."/>
            <person name="Chu M."/>
            <person name="Cheng C."/>
            <person name="Hour A."/>
            <person name="Lee P."/>
            <person name="Lin S."/>
            <person name="Lin Y."/>
            <person name="Liou J."/>
            <person name="Liu S."/>
            <person name="Hsing Y."/>
            <person name="Raghuvanshi S."/>
            <person name="Mohanty A."/>
            <person name="Bharti A.K."/>
            <person name="Gaur A."/>
            <person name="Gupta V."/>
            <person name="Kumar D."/>
            <person name="Ravi V."/>
            <person name="Vij S."/>
            <person name="Kapur A."/>
            <person name="Khurana P."/>
            <person name="Khurana P."/>
            <person name="Khurana J.P."/>
            <person name="Tyagi A.K."/>
            <person name="Gaikwad K."/>
            <person name="Singh A."/>
            <person name="Dalal V."/>
            <person name="Srivastava S."/>
            <person name="Dixit A."/>
            <person name="Pal A.K."/>
            <person name="Ghazi I.A."/>
            <person name="Yadav M."/>
            <person name="Pandit A."/>
            <person name="Bhargava A."/>
            <person name="Sureshbabu K."/>
            <person name="Batra K."/>
            <person name="Sharma T.R."/>
            <person name="Mohapatra T."/>
            <person name="Singh N.K."/>
            <person name="Messing J."/>
            <person name="Nelson A.B."/>
            <person name="Fuks G."/>
            <person name="Kavchok S."/>
            <person name="Keizer G."/>
            <person name="Linton E."/>
            <person name="Llaca V."/>
            <person name="Song R."/>
            <person name="Tanyolac B."/>
            <person name="Young S."/>
            <person name="Ho-Il K."/>
            <person name="Hahn J.H."/>
            <person name="Sangsakoo G."/>
            <person name="Vanavichit A."/>
            <person name="de Mattos Luiz.A.T."/>
            <person name="Zimmer P.D."/>
            <person name="Malone G."/>
            <person name="Dellagostin O."/>
            <person name="de Oliveira A.C."/>
            <person name="Bevan M."/>
            <person name="Bancroft I."/>
            <person name="Minx P."/>
            <person name="Cordum H."/>
            <person name="Wilson R."/>
            <person name="Cheng Z."/>
            <person name="Jin W."/>
            <person name="Jiang J."/>
            <person name="Leong S.A."/>
            <person name="Iwama H."/>
            <person name="Gojobori T."/>
            <person name="Itoh T."/>
            <person name="Niimura Y."/>
            <person name="Fujii Y."/>
            <person name="Habara T."/>
            <person name="Sakai H."/>
            <person name="Sato Y."/>
            <person name="Wilson G."/>
            <person name="Kumar K."/>
            <person name="McCouch S."/>
            <person name="Juretic N."/>
            <person name="Hoen D."/>
            <person name="Wright S."/>
            <person name="Bruskiewich R."/>
            <person name="Bureau T."/>
            <person name="Miyao A."/>
            <person name="Hirochika H."/>
            <person name="Nishikawa T."/>
            <person name="Kadowaki K."/>
            <person name="Sugiura M."/>
            <person name="Burr B."/>
            <person name="Sasaki T."/>
        </authorList>
    </citation>
    <scope>NUCLEOTIDE SEQUENCE [LARGE SCALE GENOMIC DNA]</scope>
    <source>
        <strain evidence="3">cv. Nipponbare</strain>
    </source>
</reference>
<dbReference type="AlphaFoldDB" id="Q2RA19"/>
<reference evidence="3" key="2">
    <citation type="journal article" date="2008" name="Nucleic Acids Res.">
        <title>The rice annotation project database (RAP-DB): 2008 update.</title>
        <authorList>
            <consortium name="The rice annotation project (RAP)"/>
        </authorList>
    </citation>
    <scope>GENOME REANNOTATION</scope>
    <source>
        <strain evidence="3">cv. Nipponbare</strain>
    </source>
</reference>
<dbReference type="Proteomes" id="UP000000763">
    <property type="component" value="Chromosome 11"/>
</dbReference>
<feature type="compositionally biased region" description="Low complexity" evidence="1">
    <location>
        <begin position="1"/>
        <end position="15"/>
    </location>
</feature>
<proteinExistence type="predicted"/>
<name>Q2RA19_ORYSJ</name>
<sequence length="65" mass="6463">MEKTAAAPASAAAAAGGAGGGYRGIYVTVSPRKLEDHIQMIIACVRDAHACVCVCCGVSVENLAG</sequence>
<evidence type="ECO:0000313" key="2">
    <source>
        <dbReference type="EMBL" id="AAX93008.1"/>
    </source>
</evidence>
<evidence type="ECO:0000313" key="3">
    <source>
        <dbReference type="Proteomes" id="UP000000763"/>
    </source>
</evidence>
<feature type="region of interest" description="Disordered" evidence="1">
    <location>
        <begin position="1"/>
        <end position="20"/>
    </location>
</feature>
<dbReference type="EMBL" id="AC147812">
    <property type="protein sequence ID" value="AAX93008.1"/>
    <property type="molecule type" value="Genomic_DNA"/>
</dbReference>